<proteinExistence type="predicted"/>
<dbReference type="PANTHER" id="PTHR36513">
    <property type="entry name" value="ABC TRANSMEMBRANE TYPE-1 DOMAIN-CONTAINING PROTEIN"/>
    <property type="match status" value="1"/>
</dbReference>
<reference evidence="1 2" key="1">
    <citation type="submission" date="2016-10" db="EMBL/GenBank/DDBJ databases">
        <authorList>
            <person name="de Groot N.N."/>
        </authorList>
    </citation>
    <scope>NUCLEOTIDE SEQUENCE [LARGE SCALE GENOMIC DNA]</scope>
    <source>
        <strain evidence="1 2">DSM 15283</strain>
    </source>
</reference>
<dbReference type="EMBL" id="FOTQ01000011">
    <property type="protein sequence ID" value="SFM63828.1"/>
    <property type="molecule type" value="Genomic_DNA"/>
</dbReference>
<gene>
    <name evidence="1" type="ORF">SAMN04488042_11114</name>
</gene>
<evidence type="ECO:0008006" key="3">
    <source>
        <dbReference type="Google" id="ProtNLM"/>
    </source>
</evidence>
<dbReference type="AlphaFoldDB" id="A0A1I4SH60"/>
<keyword evidence="2" id="KW-1185">Reference proteome</keyword>
<evidence type="ECO:0000313" key="2">
    <source>
        <dbReference type="Proteomes" id="UP000199144"/>
    </source>
</evidence>
<organism evidence="1 2">
    <name type="scientific">Shimia aestuarii</name>
    <dbReference type="NCBI Taxonomy" id="254406"/>
    <lineage>
        <taxon>Bacteria</taxon>
        <taxon>Pseudomonadati</taxon>
        <taxon>Pseudomonadota</taxon>
        <taxon>Alphaproteobacteria</taxon>
        <taxon>Rhodobacterales</taxon>
        <taxon>Roseobacteraceae</taxon>
    </lineage>
</organism>
<dbReference type="InterPro" id="IPR010297">
    <property type="entry name" value="DUF900_hydrolase"/>
</dbReference>
<dbReference type="Proteomes" id="UP000199144">
    <property type="component" value="Unassembled WGS sequence"/>
</dbReference>
<dbReference type="STRING" id="254406.SAMN04488042_11114"/>
<name>A0A1I4SH60_9RHOB</name>
<dbReference type="PANTHER" id="PTHR36513:SF1">
    <property type="entry name" value="TRANSMEMBRANE PROTEIN"/>
    <property type="match status" value="1"/>
</dbReference>
<sequence>MLFSWASDGRLTSYVYDINSALIARDAIYEVASTLGRSSFDTIEIVAHSMGNFLTMEALRTGVQQKLFDSTGKLANIILASPDIDYDLFAAQVRSIPPEKRRFFVLISDDDQAFRLSEFLSRRPRVGNIDADRLTRLGVNVIDLSEVKDKSSIHHTKFSEAPEVVQLLGTRILAGDSYSNNEPTLLGEVIVFGAGGALEIIK</sequence>
<dbReference type="Pfam" id="PF05990">
    <property type="entry name" value="DUF900"/>
    <property type="match status" value="1"/>
</dbReference>
<evidence type="ECO:0000313" key="1">
    <source>
        <dbReference type="EMBL" id="SFM63828.1"/>
    </source>
</evidence>
<accession>A0A1I4SH60</accession>
<protein>
    <recommendedName>
        <fullName evidence="3">Esterase/lipase superfamily enzyme</fullName>
    </recommendedName>
</protein>